<evidence type="ECO:0000256" key="2">
    <source>
        <dbReference type="SAM" id="Phobius"/>
    </source>
</evidence>
<dbReference type="Pfam" id="PF01476">
    <property type="entry name" value="LysM"/>
    <property type="match status" value="1"/>
</dbReference>
<dbReference type="AlphaFoldDB" id="A0A4V2Z8M1"/>
<dbReference type="EMBL" id="SMFP01000001">
    <property type="protein sequence ID" value="TDE40826.1"/>
    <property type="molecule type" value="Genomic_DNA"/>
</dbReference>
<dbReference type="RefSeq" id="WP_132826816.1">
    <property type="nucleotide sequence ID" value="NZ_SMFP01000001.1"/>
</dbReference>
<feature type="compositionally biased region" description="Low complexity" evidence="1">
    <location>
        <begin position="277"/>
        <end position="296"/>
    </location>
</feature>
<keyword evidence="2" id="KW-0812">Transmembrane</keyword>
<evidence type="ECO:0000259" key="3">
    <source>
        <dbReference type="PROSITE" id="PS51782"/>
    </source>
</evidence>
<keyword evidence="5" id="KW-1185">Reference proteome</keyword>
<feature type="compositionally biased region" description="Polar residues" evidence="1">
    <location>
        <begin position="205"/>
        <end position="218"/>
    </location>
</feature>
<proteinExistence type="predicted"/>
<keyword evidence="2" id="KW-1133">Transmembrane helix</keyword>
<feature type="compositionally biased region" description="Low complexity" evidence="1">
    <location>
        <begin position="256"/>
        <end position="268"/>
    </location>
</feature>
<dbReference type="CDD" id="cd00118">
    <property type="entry name" value="LysM"/>
    <property type="match status" value="1"/>
</dbReference>
<accession>A0A4V2Z8M1</accession>
<dbReference type="OrthoDB" id="370541at2"/>
<comment type="caution">
    <text evidence="4">The sequence shown here is derived from an EMBL/GenBank/DDBJ whole genome shotgun (WGS) entry which is preliminary data.</text>
</comment>
<dbReference type="InterPro" id="IPR036779">
    <property type="entry name" value="LysM_dom_sf"/>
</dbReference>
<dbReference type="PANTHER" id="PTHR34700">
    <property type="entry name" value="POTASSIUM BINDING PROTEIN KBP"/>
    <property type="match status" value="1"/>
</dbReference>
<gene>
    <name evidence="4" type="ORF">E1B25_00985</name>
</gene>
<feature type="region of interest" description="Disordered" evidence="1">
    <location>
        <begin position="41"/>
        <end position="101"/>
    </location>
</feature>
<name>A0A4V2Z8M1_9RHOB</name>
<feature type="region of interest" description="Disordered" evidence="1">
    <location>
        <begin position="194"/>
        <end position="236"/>
    </location>
</feature>
<keyword evidence="2" id="KW-0472">Membrane</keyword>
<dbReference type="PROSITE" id="PS51782">
    <property type="entry name" value="LYSM"/>
    <property type="match status" value="1"/>
</dbReference>
<evidence type="ECO:0000256" key="1">
    <source>
        <dbReference type="SAM" id="MobiDB-lite"/>
    </source>
</evidence>
<dbReference type="InterPro" id="IPR018392">
    <property type="entry name" value="LysM"/>
</dbReference>
<organism evidence="4 5">
    <name type="scientific">Antarcticimicrobium sediminis</name>
    <dbReference type="NCBI Taxonomy" id="2546227"/>
    <lineage>
        <taxon>Bacteria</taxon>
        <taxon>Pseudomonadati</taxon>
        <taxon>Pseudomonadota</taxon>
        <taxon>Alphaproteobacteria</taxon>
        <taxon>Rhodobacterales</taxon>
        <taxon>Paracoccaceae</taxon>
        <taxon>Antarcticimicrobium</taxon>
    </lineage>
</organism>
<feature type="domain" description="LysM" evidence="3">
    <location>
        <begin position="503"/>
        <end position="552"/>
    </location>
</feature>
<evidence type="ECO:0000313" key="5">
    <source>
        <dbReference type="Proteomes" id="UP000294662"/>
    </source>
</evidence>
<protein>
    <submittedName>
        <fullName evidence="4">LysM peptidoglycan-binding domain-containing protein</fullName>
    </submittedName>
</protein>
<reference evidence="4 5" key="1">
    <citation type="submission" date="2019-03" db="EMBL/GenBank/DDBJ databases">
        <authorList>
            <person name="Zhang S."/>
        </authorList>
    </citation>
    <scope>NUCLEOTIDE SEQUENCE [LARGE SCALE GENOMIC DNA]</scope>
    <source>
        <strain evidence="4 5">S4J41</strain>
    </source>
</reference>
<feature type="compositionally biased region" description="Low complexity" evidence="1">
    <location>
        <begin position="306"/>
        <end position="348"/>
    </location>
</feature>
<dbReference type="SMART" id="SM00257">
    <property type="entry name" value="LysM"/>
    <property type="match status" value="1"/>
</dbReference>
<sequence length="554" mass="56311">MATASGSDGFSGWVWGGLAGAVVAVIGGWIYFSGQVGPTVSPTPDPAPQPEIAIAPAPVPESTPEVAKPSTEPSAEPSAEQLADKAASETADASDPASTTVPLAAPSFDLVRVEPDGTTVIAGKAAPESTVIVLLDEGELDRFTVAGDGAFVSFLTLPPSDSPRVMMLRAEFDGQSVLSQDQIILAPMPRAELTAGAEPPASDTGAVTASETRSSTEPKSAPAPEPQVAQAAETAATARQVETPVVQTGADVAGAAANAVAEPEPEQATRAGEAKIPTAEQTAAATAPAESGAAGADPMAGETSETTAAPQPMVTATATVPTTTTTTSTVQAPATGAGSDPAAPTAPAAQAAISATSTPAAVSPVPAPQATQVTVLRAGADGVELIQSATAPEPEVMDQIALDTISYTEAGDVLLSGRAGVLSVVRVYLDNEVVADLAAGDDGRWKGQLKDVEPGVYILRLDEVNAAGEVVSRLETPFKREPPEALRLPAPDTSATNGAPAIRAVTVQKGDTLWAISRDRYGEGLLYVRVFEANRDRIRDPDLIYPGQVFNIPR</sequence>
<feature type="transmembrane region" description="Helical" evidence="2">
    <location>
        <begin position="12"/>
        <end position="32"/>
    </location>
</feature>
<evidence type="ECO:0000313" key="4">
    <source>
        <dbReference type="EMBL" id="TDE40826.1"/>
    </source>
</evidence>
<feature type="compositionally biased region" description="Low complexity" evidence="1">
    <location>
        <begin position="226"/>
        <end position="236"/>
    </location>
</feature>
<dbReference type="Gene3D" id="3.10.350.10">
    <property type="entry name" value="LysM domain"/>
    <property type="match status" value="1"/>
</dbReference>
<dbReference type="InterPro" id="IPR052196">
    <property type="entry name" value="Bact_Kbp"/>
</dbReference>
<dbReference type="Proteomes" id="UP000294662">
    <property type="component" value="Unassembled WGS sequence"/>
</dbReference>
<feature type="region of interest" description="Disordered" evidence="1">
    <location>
        <begin position="256"/>
        <end position="348"/>
    </location>
</feature>
<dbReference type="PANTHER" id="PTHR34700:SF4">
    <property type="entry name" value="PHAGE-LIKE ELEMENT PBSX PROTEIN XKDP"/>
    <property type="match status" value="1"/>
</dbReference>